<dbReference type="eggNOG" id="COG0840">
    <property type="taxonomic scope" value="Bacteria"/>
</dbReference>
<dbReference type="GO" id="GO:0004888">
    <property type="term" value="F:transmembrane signaling receptor activity"/>
    <property type="evidence" value="ECO:0007669"/>
    <property type="project" value="TreeGrafter"/>
</dbReference>
<dbReference type="SUPFAM" id="SSF158472">
    <property type="entry name" value="HAMP domain-like"/>
    <property type="match status" value="1"/>
</dbReference>
<dbReference type="InterPro" id="IPR003660">
    <property type="entry name" value="HAMP_dom"/>
</dbReference>
<organism evidence="10">
    <name type="scientific">Desulfovibrio sp. U5L</name>
    <dbReference type="NCBI Taxonomy" id="596152"/>
    <lineage>
        <taxon>Bacteria</taxon>
        <taxon>Pseudomonadati</taxon>
        <taxon>Thermodesulfobacteriota</taxon>
        <taxon>Desulfovibrionia</taxon>
        <taxon>Desulfovibrionales</taxon>
        <taxon>Desulfovibrionaceae</taxon>
        <taxon>Desulfovibrio</taxon>
    </lineage>
</organism>
<evidence type="ECO:0000256" key="2">
    <source>
        <dbReference type="ARBA" id="ARBA00022500"/>
    </source>
</evidence>
<dbReference type="InterPro" id="IPR051310">
    <property type="entry name" value="MCP_chemotaxis"/>
</dbReference>
<dbReference type="Pfam" id="PF00015">
    <property type="entry name" value="MCPsignal"/>
    <property type="match status" value="1"/>
</dbReference>
<evidence type="ECO:0000259" key="8">
    <source>
        <dbReference type="PROSITE" id="PS50111"/>
    </source>
</evidence>
<dbReference type="FunFam" id="1.10.287.950:FF:000001">
    <property type="entry name" value="Methyl-accepting chemotaxis sensory transducer"/>
    <property type="match status" value="1"/>
</dbReference>
<dbReference type="Pfam" id="PF12729">
    <property type="entry name" value="4HB_MCP_1"/>
    <property type="match status" value="1"/>
</dbReference>
<dbReference type="SMART" id="SM00304">
    <property type="entry name" value="HAMP"/>
    <property type="match status" value="2"/>
</dbReference>
<feature type="domain" description="HAMP" evidence="9">
    <location>
        <begin position="216"/>
        <end position="268"/>
    </location>
</feature>
<proteinExistence type="inferred from homology"/>
<dbReference type="GO" id="GO:0006935">
    <property type="term" value="P:chemotaxis"/>
    <property type="evidence" value="ECO:0007669"/>
    <property type="project" value="UniProtKB-KW"/>
</dbReference>
<feature type="region of interest" description="Disordered" evidence="6">
    <location>
        <begin position="356"/>
        <end position="391"/>
    </location>
</feature>
<evidence type="ECO:0000256" key="3">
    <source>
        <dbReference type="ARBA" id="ARBA00029447"/>
    </source>
</evidence>
<dbReference type="SMART" id="SM00283">
    <property type="entry name" value="MA"/>
    <property type="match status" value="1"/>
</dbReference>
<dbReference type="CDD" id="cd06225">
    <property type="entry name" value="HAMP"/>
    <property type="match status" value="1"/>
</dbReference>
<dbReference type="PANTHER" id="PTHR43531">
    <property type="entry name" value="PROTEIN ICFG"/>
    <property type="match status" value="1"/>
</dbReference>
<dbReference type="InterPro" id="IPR004089">
    <property type="entry name" value="MCPsignal_dom"/>
</dbReference>
<accession>I2PXR8</accession>
<name>I2PXR8_9BACT</name>
<keyword evidence="7" id="KW-0472">Membrane</keyword>
<evidence type="ECO:0000256" key="7">
    <source>
        <dbReference type="SAM" id="Phobius"/>
    </source>
</evidence>
<comment type="similarity">
    <text evidence="3">Belongs to the methyl-accepting chemotaxis (MCP) protein family.</text>
</comment>
<sequence length="635" mass="67579">MQWFYDMRVGSKLILAFIVMAAITAVVGYVGIMKMGQINNMADDMYAKELLGVSFVKEANIDLIYIDRATKNLLLASTDAQRSKYLEMIDKFRQEYQVQLDKARPLFYTDKGKELLAKLGRAWEDYQPILKRIVDIAKGEDLAAKRDSVDLSMGQGREKMDVIDDILTDLSRVKEGNAKNFSEVTTQLYDSSRALLIGIILGSICLGIGLGVFISRAISRPLGKGVAFADALAKGDTGQSLDIHQKDEVGVLCDALRSVAKAEADVAETVSRMAQGDLEVSITPRSRADVLLTSLGGLLAADRTVAGLAVKLAEGDLRVEVRERSEQDGLMLALKEMVGRLTAVVQEVQSGAENVASGAQEMSASSESLSQGASEQASAVEESSSSMEEMSAAINQNADNARQTEGLARKAAEDAKESGGAMARTVAAMRDIAAKISIIEEIARQTDLLALNAAIEAARAGEQGRGFAVVASEVRKLAERSQAAAAEINTLSASSLAVAEGAGKLLEKLVPDILKTSDLVQEIAASSTEQSAGASQVNRALQQLDQVVQQNASASEELASTAEELSSQAEQLQATIGFFRLNGGRAAVQRPVQPARPAKAVAARAPGKALPAAGRAVPLDLGNDLGADDKQFERF</sequence>
<dbReference type="InterPro" id="IPR024478">
    <property type="entry name" value="HlyB_4HB_MCP"/>
</dbReference>
<evidence type="ECO:0000256" key="5">
    <source>
        <dbReference type="SAM" id="Coils"/>
    </source>
</evidence>
<dbReference type="OrthoDB" id="9763018at2"/>
<evidence type="ECO:0000256" key="1">
    <source>
        <dbReference type="ARBA" id="ARBA00004370"/>
    </source>
</evidence>
<dbReference type="GO" id="GO:0007165">
    <property type="term" value="P:signal transduction"/>
    <property type="evidence" value="ECO:0007669"/>
    <property type="project" value="UniProtKB-KW"/>
</dbReference>
<keyword evidence="7" id="KW-0812">Transmembrane</keyword>
<dbReference type="GO" id="GO:0005886">
    <property type="term" value="C:plasma membrane"/>
    <property type="evidence" value="ECO:0007669"/>
    <property type="project" value="TreeGrafter"/>
</dbReference>
<feature type="transmembrane region" description="Helical" evidence="7">
    <location>
        <begin position="194"/>
        <end position="214"/>
    </location>
</feature>
<comment type="subcellular location">
    <subcellularLocation>
        <location evidence="1">Membrane</location>
    </subcellularLocation>
</comment>
<dbReference type="PROSITE" id="PS50885">
    <property type="entry name" value="HAMP"/>
    <property type="match status" value="1"/>
</dbReference>
<evidence type="ECO:0000313" key="10">
    <source>
        <dbReference type="EMBL" id="EIG52324.1"/>
    </source>
</evidence>
<dbReference type="PROSITE" id="PS50111">
    <property type="entry name" value="CHEMOTAXIS_TRANSDUC_2"/>
    <property type="match status" value="1"/>
</dbReference>
<dbReference type="HOGENOM" id="CLU_000445_107_16_7"/>
<evidence type="ECO:0000256" key="6">
    <source>
        <dbReference type="SAM" id="MobiDB-lite"/>
    </source>
</evidence>
<protein>
    <submittedName>
        <fullName evidence="10">Methyl-accepting chemotaxis protein</fullName>
    </submittedName>
</protein>
<reference evidence="10" key="1">
    <citation type="submission" date="2011-11" db="EMBL/GenBank/DDBJ databases">
        <title>Improved High-Quality Draft sequence of Desulfovibrio sp. U5L.</title>
        <authorList>
            <consortium name="US DOE Joint Genome Institute"/>
            <person name="Lucas S."/>
            <person name="Han J."/>
            <person name="Lapidus A."/>
            <person name="Cheng J.-F."/>
            <person name="Goodwin L."/>
            <person name="Pitluck S."/>
            <person name="Peters L."/>
            <person name="Ovchinnikova G."/>
            <person name="Held B."/>
            <person name="Detter J.C."/>
            <person name="Han C."/>
            <person name="Tapia R."/>
            <person name="Land M."/>
            <person name="Hauser L."/>
            <person name="Kyrpides N."/>
            <person name="Ivanova N."/>
            <person name="Pagani I."/>
            <person name="Gabster J."/>
            <person name="Walker C."/>
            <person name="Stolyar S."/>
            <person name="Stahl D."/>
            <person name="Arkin A."/>
            <person name="Dehal P."/>
            <person name="Hazen T."/>
            <person name="Woyke T."/>
        </authorList>
    </citation>
    <scope>NUCLEOTIDE SEQUENCE [LARGE SCALE GENOMIC DNA]</scope>
    <source>
        <strain evidence="10">U5L</strain>
    </source>
</reference>
<dbReference type="EMBL" id="JH600068">
    <property type="protein sequence ID" value="EIG52324.1"/>
    <property type="molecule type" value="Genomic_DNA"/>
</dbReference>
<dbReference type="AlphaFoldDB" id="I2PXR8"/>
<dbReference type="PANTHER" id="PTHR43531:SF11">
    <property type="entry name" value="METHYL-ACCEPTING CHEMOTAXIS PROTEIN 3"/>
    <property type="match status" value="1"/>
</dbReference>
<dbReference type="SUPFAM" id="SSF58104">
    <property type="entry name" value="Methyl-accepting chemotaxis protein (MCP) signaling domain"/>
    <property type="match status" value="1"/>
</dbReference>
<keyword evidence="5" id="KW-0175">Coiled coil</keyword>
<keyword evidence="7" id="KW-1133">Transmembrane helix</keyword>
<dbReference type="Pfam" id="PF00672">
    <property type="entry name" value="HAMP"/>
    <property type="match status" value="1"/>
</dbReference>
<keyword evidence="2" id="KW-0145">Chemotaxis</keyword>
<keyword evidence="4" id="KW-0807">Transducer</keyword>
<dbReference type="Gene3D" id="1.10.287.950">
    <property type="entry name" value="Methyl-accepting chemotaxis protein"/>
    <property type="match status" value="1"/>
</dbReference>
<evidence type="ECO:0000259" key="9">
    <source>
        <dbReference type="PROSITE" id="PS50885"/>
    </source>
</evidence>
<dbReference type="Gene3D" id="6.10.340.10">
    <property type="match status" value="1"/>
</dbReference>
<feature type="coiled-coil region" evidence="5">
    <location>
        <begin position="537"/>
        <end position="575"/>
    </location>
</feature>
<gene>
    <name evidence="10" type="ORF">DesU5LDRAFT_0619</name>
</gene>
<feature type="transmembrane region" description="Helical" evidence="7">
    <location>
        <begin position="13"/>
        <end position="32"/>
    </location>
</feature>
<evidence type="ECO:0000256" key="4">
    <source>
        <dbReference type="PROSITE-ProRule" id="PRU00284"/>
    </source>
</evidence>
<feature type="compositionally biased region" description="Low complexity" evidence="6">
    <location>
        <begin position="359"/>
        <end position="391"/>
    </location>
</feature>
<dbReference type="STRING" id="596152.DesU5LDRAFT_0619"/>
<feature type="domain" description="Methyl-accepting transducer" evidence="8">
    <location>
        <begin position="351"/>
        <end position="566"/>
    </location>
</feature>